<dbReference type="OrthoDB" id="9775096at2"/>
<dbReference type="InterPro" id="IPR000871">
    <property type="entry name" value="Beta-lactam_class-A"/>
</dbReference>
<dbReference type="GO" id="GO:0046677">
    <property type="term" value="P:response to antibiotic"/>
    <property type="evidence" value="ECO:0007669"/>
    <property type="project" value="InterPro"/>
</dbReference>
<comment type="caution">
    <text evidence="2">The sequence shown here is derived from an EMBL/GenBank/DDBJ whole genome shotgun (WGS) entry which is preliminary data.</text>
</comment>
<protein>
    <recommendedName>
        <fullName evidence="1">Beta-lactamase class A catalytic domain-containing protein</fullName>
    </recommendedName>
</protein>
<feature type="domain" description="Beta-lactamase class A catalytic" evidence="1">
    <location>
        <begin position="22"/>
        <end position="242"/>
    </location>
</feature>
<proteinExistence type="predicted"/>
<gene>
    <name evidence="2" type="ORF">UN64_15005</name>
</gene>
<dbReference type="Gene3D" id="3.40.710.10">
    <property type="entry name" value="DD-peptidase/beta-lactamase superfamily"/>
    <property type="match status" value="1"/>
</dbReference>
<dbReference type="RefSeq" id="WP_077364197.1">
    <property type="nucleotide sequence ID" value="NZ_MQMF01000003.1"/>
</dbReference>
<dbReference type="PANTHER" id="PTHR35333:SF3">
    <property type="entry name" value="BETA-LACTAMASE-TYPE TRANSPEPTIDASE FOLD CONTAINING PROTEIN"/>
    <property type="match status" value="1"/>
</dbReference>
<dbReference type="SUPFAM" id="SSF56601">
    <property type="entry name" value="beta-lactamase/transpeptidase-like"/>
    <property type="match status" value="1"/>
</dbReference>
<dbReference type="Proteomes" id="UP000188597">
    <property type="component" value="Unassembled WGS sequence"/>
</dbReference>
<evidence type="ECO:0000313" key="2">
    <source>
        <dbReference type="EMBL" id="OOE10662.1"/>
    </source>
</evidence>
<dbReference type="InterPro" id="IPR045155">
    <property type="entry name" value="Beta-lactam_cat"/>
</dbReference>
<evidence type="ECO:0000259" key="1">
    <source>
        <dbReference type="Pfam" id="PF13354"/>
    </source>
</evidence>
<dbReference type="PANTHER" id="PTHR35333">
    <property type="entry name" value="BETA-LACTAMASE"/>
    <property type="match status" value="1"/>
</dbReference>
<sequence length="276" mass="31479">MLKQIENDLLRLISSGKGTYGISIYYFETEEEFVYNHDEEFYAASIIKIPIMSAVLAQVSEGKRSLSDKIRVRSEDMVSGDGILKNLTPGTEWTIHDLVVLMIIESDNTATNLLIDILGVENIQLYMTIWGFKQTQFRHKLQIKPSRKHNESNLITAKEMNHFLRDIAMGNIVSMSVCRKMIEIMKQQKMNDLLPSLLPENDGIIGMIPIWEMAHKTGYVPGVEHNVGLFYLPGHTFAISALSKNVPNRDEPKRIMSELGSLLFNTRELSRYINKS</sequence>
<dbReference type="EMBL" id="MQMF01000003">
    <property type="protein sequence ID" value="OOE10662.1"/>
    <property type="molecule type" value="Genomic_DNA"/>
</dbReference>
<reference evidence="2 3" key="1">
    <citation type="submission" date="2016-11" db="EMBL/GenBank/DDBJ databases">
        <authorList>
            <person name="Jaros S."/>
            <person name="Januszkiewicz K."/>
            <person name="Wedrychowicz H."/>
        </authorList>
    </citation>
    <scope>NUCLEOTIDE SEQUENCE [LARGE SCALE GENOMIC DNA]</scope>
    <source>
        <strain evidence="2 3">Con a/3</strain>
    </source>
</reference>
<organism evidence="2 3">
    <name type="scientific">Fictibacillus arsenicus</name>
    <dbReference type="NCBI Taxonomy" id="255247"/>
    <lineage>
        <taxon>Bacteria</taxon>
        <taxon>Bacillati</taxon>
        <taxon>Bacillota</taxon>
        <taxon>Bacilli</taxon>
        <taxon>Bacillales</taxon>
        <taxon>Fictibacillaceae</taxon>
        <taxon>Fictibacillus</taxon>
    </lineage>
</organism>
<dbReference type="InterPro" id="IPR012338">
    <property type="entry name" value="Beta-lactam/transpept-like"/>
</dbReference>
<dbReference type="GO" id="GO:0008800">
    <property type="term" value="F:beta-lactamase activity"/>
    <property type="evidence" value="ECO:0007669"/>
    <property type="project" value="InterPro"/>
</dbReference>
<evidence type="ECO:0000313" key="3">
    <source>
        <dbReference type="Proteomes" id="UP000188597"/>
    </source>
</evidence>
<dbReference type="Pfam" id="PF13354">
    <property type="entry name" value="Beta-lactamase2"/>
    <property type="match status" value="1"/>
</dbReference>
<name>A0A1V3G5G4_9BACL</name>
<dbReference type="GO" id="GO:0030655">
    <property type="term" value="P:beta-lactam antibiotic catabolic process"/>
    <property type="evidence" value="ECO:0007669"/>
    <property type="project" value="InterPro"/>
</dbReference>
<accession>A0A1V3G5G4</accession>
<dbReference type="AlphaFoldDB" id="A0A1V3G5G4"/>